<dbReference type="EMBL" id="QNRR01000004">
    <property type="protein sequence ID" value="RBP44672.1"/>
    <property type="molecule type" value="Genomic_DNA"/>
</dbReference>
<gene>
    <name evidence="2" type="ORF">DES53_104495</name>
</gene>
<evidence type="ECO:0000313" key="2">
    <source>
        <dbReference type="EMBL" id="RBP44672.1"/>
    </source>
</evidence>
<comment type="caution">
    <text evidence="2">The sequence shown here is derived from an EMBL/GenBank/DDBJ whole genome shotgun (WGS) entry which is preliminary data.</text>
</comment>
<organism evidence="2 3">
    <name type="scientific">Roseimicrobium gellanilyticum</name>
    <dbReference type="NCBI Taxonomy" id="748857"/>
    <lineage>
        <taxon>Bacteria</taxon>
        <taxon>Pseudomonadati</taxon>
        <taxon>Verrucomicrobiota</taxon>
        <taxon>Verrucomicrobiia</taxon>
        <taxon>Verrucomicrobiales</taxon>
        <taxon>Verrucomicrobiaceae</taxon>
        <taxon>Roseimicrobium</taxon>
    </lineage>
</organism>
<accession>A0A366HNA9</accession>
<evidence type="ECO:0008006" key="4">
    <source>
        <dbReference type="Google" id="ProtNLM"/>
    </source>
</evidence>
<proteinExistence type="predicted"/>
<name>A0A366HNA9_9BACT</name>
<dbReference type="RefSeq" id="WP_113959053.1">
    <property type="nucleotide sequence ID" value="NZ_QNRR01000004.1"/>
</dbReference>
<dbReference type="Gene3D" id="3.40.1000.10">
    <property type="entry name" value="Mog1/PsbP, alpha/beta/alpha sandwich"/>
    <property type="match status" value="1"/>
</dbReference>
<feature type="chain" id="PRO_5016867188" description="PsbP C-terminal domain-containing protein" evidence="1">
    <location>
        <begin position="33"/>
        <end position="210"/>
    </location>
</feature>
<evidence type="ECO:0000256" key="1">
    <source>
        <dbReference type="SAM" id="SignalP"/>
    </source>
</evidence>
<sequence>MKILSGKPVPVIAACAFAFALASMGETTRAEAADTATLAGKPAKTFSTAGHPKSSGVALTISYPEDWNAEESKSRTGVQMFVNPTSTATVMVGAKPSKRPITPEEAAKLVADGTGVSPLFPPSTSIVNFQSVKVGDVPAALVECTDSRKQADAAAHARSFFLIFVQGDVLVMIHCMVASPDPAAVEKTFESHRELFKQILSSVTLANGLK</sequence>
<feature type="signal peptide" evidence="1">
    <location>
        <begin position="1"/>
        <end position="32"/>
    </location>
</feature>
<dbReference type="Proteomes" id="UP000253426">
    <property type="component" value="Unassembled WGS sequence"/>
</dbReference>
<reference evidence="2 3" key="1">
    <citation type="submission" date="2018-06" db="EMBL/GenBank/DDBJ databases">
        <title>Genomic Encyclopedia of Type Strains, Phase IV (KMG-IV): sequencing the most valuable type-strain genomes for metagenomic binning, comparative biology and taxonomic classification.</title>
        <authorList>
            <person name="Goeker M."/>
        </authorList>
    </citation>
    <scope>NUCLEOTIDE SEQUENCE [LARGE SCALE GENOMIC DNA]</scope>
    <source>
        <strain evidence="2 3">DSM 25532</strain>
    </source>
</reference>
<dbReference type="AlphaFoldDB" id="A0A366HNA9"/>
<protein>
    <recommendedName>
        <fullName evidence="4">PsbP C-terminal domain-containing protein</fullName>
    </recommendedName>
</protein>
<evidence type="ECO:0000313" key="3">
    <source>
        <dbReference type="Proteomes" id="UP000253426"/>
    </source>
</evidence>
<keyword evidence="3" id="KW-1185">Reference proteome</keyword>
<keyword evidence="1" id="KW-0732">Signal</keyword>